<dbReference type="Proteomes" id="UP000689195">
    <property type="component" value="Unassembled WGS sequence"/>
</dbReference>
<comment type="caution">
    <text evidence="2">The sequence shown here is derived from an EMBL/GenBank/DDBJ whole genome shotgun (WGS) entry which is preliminary data.</text>
</comment>
<organism evidence="2 3">
    <name type="scientific">Paramecium pentaurelia</name>
    <dbReference type="NCBI Taxonomy" id="43138"/>
    <lineage>
        <taxon>Eukaryota</taxon>
        <taxon>Sar</taxon>
        <taxon>Alveolata</taxon>
        <taxon>Ciliophora</taxon>
        <taxon>Intramacronucleata</taxon>
        <taxon>Oligohymenophorea</taxon>
        <taxon>Peniculida</taxon>
        <taxon>Parameciidae</taxon>
        <taxon>Paramecium</taxon>
    </lineage>
</organism>
<reference evidence="2" key="1">
    <citation type="submission" date="2021-01" db="EMBL/GenBank/DDBJ databases">
        <authorList>
            <consortium name="Genoscope - CEA"/>
            <person name="William W."/>
        </authorList>
    </citation>
    <scope>NUCLEOTIDE SEQUENCE</scope>
</reference>
<name>A0A8S1XZ78_9CILI</name>
<protein>
    <submittedName>
        <fullName evidence="2">Uncharacterized protein</fullName>
    </submittedName>
</protein>
<keyword evidence="1" id="KW-0175">Coiled coil</keyword>
<evidence type="ECO:0000313" key="2">
    <source>
        <dbReference type="EMBL" id="CAD8204794.1"/>
    </source>
</evidence>
<evidence type="ECO:0000256" key="1">
    <source>
        <dbReference type="SAM" id="Coils"/>
    </source>
</evidence>
<feature type="coiled-coil region" evidence="1">
    <location>
        <begin position="142"/>
        <end position="173"/>
    </location>
</feature>
<proteinExistence type="predicted"/>
<sequence>MNDIEIIKGQDILKFAQEMKKVNVNALLWLARQEQILLSDHQLEEIRKIESNHVLCPKQDENRAKDNQSQKENIYRFLSDVMDTVKYEVAIVMKLQLTSKMCQEEISKLNYQNIKKEDDNYIIKNLQKMFENNIGISKNVFLGELSNRRNRISEQFNEAKKEIMNNLKDSEKDKIYQSFLQKISLKDYKKIWKANLRVLNVYEALQNLQQQKKEKLSKRWFKFSGIKYEKPMKKLLDIQQKELSNDSPILIQMAQNKKL</sequence>
<evidence type="ECO:0000313" key="3">
    <source>
        <dbReference type="Proteomes" id="UP000689195"/>
    </source>
</evidence>
<keyword evidence="3" id="KW-1185">Reference proteome</keyword>
<dbReference type="AlphaFoldDB" id="A0A8S1XZ78"/>
<accession>A0A8S1XZ78</accession>
<gene>
    <name evidence="2" type="ORF">PPENT_87.1.T1380096</name>
</gene>
<dbReference type="EMBL" id="CAJJDO010000138">
    <property type="protein sequence ID" value="CAD8204794.1"/>
    <property type="molecule type" value="Genomic_DNA"/>
</dbReference>